<proteinExistence type="predicted"/>
<protein>
    <recommendedName>
        <fullName evidence="5">Toxin HigB-2</fullName>
    </recommendedName>
</protein>
<dbReference type="RefSeq" id="WP_095543205.1">
    <property type="nucleotide sequence ID" value="NZ_CP156659.1"/>
</dbReference>
<organism evidence="2 3">
    <name type="scientific">Vandammella animalimorsus</name>
    <dbReference type="NCBI Taxonomy" id="2029117"/>
    <lineage>
        <taxon>Bacteria</taxon>
        <taxon>Pseudomonadati</taxon>
        <taxon>Pseudomonadota</taxon>
        <taxon>Betaproteobacteria</taxon>
        <taxon>Burkholderiales</taxon>
        <taxon>Comamonadaceae</taxon>
        <taxon>Vandammella</taxon>
    </lineage>
</organism>
<dbReference type="EMBL" id="NTBI01000010">
    <property type="protein sequence ID" value="PAX16114.1"/>
    <property type="molecule type" value="Genomic_DNA"/>
</dbReference>
<evidence type="ECO:0000313" key="4">
    <source>
        <dbReference type="Proteomes" id="UP000218439"/>
    </source>
</evidence>
<accession>A0A2A2AWI8</accession>
<dbReference type="InterPro" id="IPR009387">
    <property type="entry name" value="HigB-2"/>
</dbReference>
<evidence type="ECO:0000313" key="1">
    <source>
        <dbReference type="EMBL" id="PAT42117.1"/>
    </source>
</evidence>
<dbReference type="EMBL" id="NSJE01000019">
    <property type="protein sequence ID" value="PAT42117.1"/>
    <property type="molecule type" value="Genomic_DNA"/>
</dbReference>
<reference evidence="3 4" key="1">
    <citation type="submission" date="2017-08" db="EMBL/GenBank/DDBJ databases">
        <title>WGS of Clinical strains of the CDC Group NO-1 linked to zoonotic infections in humans.</title>
        <authorList>
            <person name="Bernier A.-M."/>
            <person name="Bernard K."/>
        </authorList>
    </citation>
    <scope>NUCLEOTIDE SEQUENCE [LARGE SCALE GENOMIC DNA]</scope>
    <source>
        <strain evidence="1 4">NML120219</strain>
        <strain evidence="2 3">NML91-0035</strain>
    </source>
</reference>
<dbReference type="GeneID" id="93872670"/>
<dbReference type="Proteomes" id="UP000217780">
    <property type="component" value="Unassembled WGS sequence"/>
</dbReference>
<dbReference type="Proteomes" id="UP000218439">
    <property type="component" value="Unassembled WGS sequence"/>
</dbReference>
<gene>
    <name evidence="1" type="ORF">CK621_11105</name>
    <name evidence="2" type="ORF">CLI92_10880</name>
</gene>
<sequence>MVFIETPTFTRQIVALISDAEYRKLQQALADNPEMGDLLQGGGGIRKLRWAVAGTGKSGGIRSIYFWKKSADQIFMLLAYPKSAKDTLTDQETAILRKLVKEL</sequence>
<evidence type="ECO:0008006" key="5">
    <source>
        <dbReference type="Google" id="ProtNLM"/>
    </source>
</evidence>
<evidence type="ECO:0000313" key="2">
    <source>
        <dbReference type="EMBL" id="PAX16114.1"/>
    </source>
</evidence>
<comment type="caution">
    <text evidence="2">The sequence shown here is derived from an EMBL/GenBank/DDBJ whole genome shotgun (WGS) entry which is preliminary data.</text>
</comment>
<accession>A0A2A2T3L9</accession>
<dbReference type="PIRSF" id="PIRSF039032">
    <property type="entry name" value="HigB-2"/>
    <property type="match status" value="1"/>
</dbReference>
<dbReference type="Pfam" id="PF06296">
    <property type="entry name" value="RelE"/>
    <property type="match status" value="1"/>
</dbReference>
<evidence type="ECO:0000313" key="3">
    <source>
        <dbReference type="Proteomes" id="UP000217780"/>
    </source>
</evidence>
<dbReference type="AlphaFoldDB" id="A0A2A2T3L9"/>
<name>A0A2A2T3L9_9BURK</name>